<evidence type="ECO:0008006" key="3">
    <source>
        <dbReference type="Google" id="ProtNLM"/>
    </source>
</evidence>
<reference evidence="1 2" key="1">
    <citation type="submission" date="2024-06" db="EMBL/GenBank/DDBJ databases">
        <title>Flavobacterium spp. isolated from glacier.</title>
        <authorList>
            <person name="Han D."/>
        </authorList>
    </citation>
    <scope>NUCLEOTIDE SEQUENCE [LARGE SCALE GENOMIC DNA]</scope>
    <source>
        <strain evidence="1 2">LS2P90</strain>
    </source>
</reference>
<gene>
    <name evidence="1" type="ORF">ACFX5E_03035</name>
</gene>
<accession>A0ABW6HTY1</accession>
<name>A0ABW6HTY1_9FLAO</name>
<dbReference type="EMBL" id="JBHZPZ010000003">
    <property type="protein sequence ID" value="MFE3867045.1"/>
    <property type="molecule type" value="Genomic_DNA"/>
</dbReference>
<keyword evidence="2" id="KW-1185">Reference proteome</keyword>
<sequence>MIPSPTKIVVIHDTLKANDPLIIELIDEHGKDNVTLIEHSDEGLQYVLKNRTQKMIVILDLDLHVDELQGIEVFRAIRKETSLVYIIIWTAKDVNSLSKDNLVELVNNDFLSLEHSTTDYGKVLPLVTKAQHQLEVRVDTILEEWISTLSLEERAKPFMMNTDGEYTLDQIIKSIRLGETLGRTIERNILKLAVSLLTKQKIKFND</sequence>
<protein>
    <recommendedName>
        <fullName evidence="3">Response regulatory domain-containing protein</fullName>
    </recommendedName>
</protein>
<dbReference type="Proteomes" id="UP001600109">
    <property type="component" value="Unassembled WGS sequence"/>
</dbReference>
<proteinExistence type="predicted"/>
<dbReference type="RefSeq" id="WP_379853695.1">
    <property type="nucleotide sequence ID" value="NZ_JBHZPZ010000003.1"/>
</dbReference>
<dbReference type="Gene3D" id="3.40.50.2300">
    <property type="match status" value="1"/>
</dbReference>
<dbReference type="SUPFAM" id="SSF52172">
    <property type="entry name" value="CheY-like"/>
    <property type="match status" value="1"/>
</dbReference>
<comment type="caution">
    <text evidence="1">The sequence shown here is derived from an EMBL/GenBank/DDBJ whole genome shotgun (WGS) entry which is preliminary data.</text>
</comment>
<organism evidence="1 2">
    <name type="scientific">Flavobacterium xylosi</name>
    <dbReference type="NCBI Taxonomy" id="3230415"/>
    <lineage>
        <taxon>Bacteria</taxon>
        <taxon>Pseudomonadati</taxon>
        <taxon>Bacteroidota</taxon>
        <taxon>Flavobacteriia</taxon>
        <taxon>Flavobacteriales</taxon>
        <taxon>Flavobacteriaceae</taxon>
        <taxon>Flavobacterium</taxon>
    </lineage>
</organism>
<evidence type="ECO:0000313" key="1">
    <source>
        <dbReference type="EMBL" id="MFE3867045.1"/>
    </source>
</evidence>
<evidence type="ECO:0000313" key="2">
    <source>
        <dbReference type="Proteomes" id="UP001600109"/>
    </source>
</evidence>
<dbReference type="InterPro" id="IPR011006">
    <property type="entry name" value="CheY-like_superfamily"/>
</dbReference>